<evidence type="ECO:0000256" key="5">
    <source>
        <dbReference type="ARBA" id="ARBA00022989"/>
    </source>
</evidence>
<dbReference type="GO" id="GO:0012505">
    <property type="term" value="C:endomembrane system"/>
    <property type="evidence" value="ECO:0007669"/>
    <property type="project" value="UniProtKB-SubCell"/>
</dbReference>
<protein>
    <recommendedName>
        <fullName evidence="8">Major facilitator superfamily (MFS) profile domain-containing protein</fullName>
    </recommendedName>
</protein>
<name>A0A2H5XE03_9BACT</name>
<feature type="transmembrane region" description="Helical" evidence="7">
    <location>
        <begin position="418"/>
        <end position="437"/>
    </location>
</feature>
<feature type="transmembrane region" description="Helical" evidence="7">
    <location>
        <begin position="109"/>
        <end position="131"/>
    </location>
</feature>
<dbReference type="InterPro" id="IPR036259">
    <property type="entry name" value="MFS_trans_sf"/>
</dbReference>
<evidence type="ECO:0000256" key="7">
    <source>
        <dbReference type="SAM" id="Phobius"/>
    </source>
</evidence>
<dbReference type="InterPro" id="IPR011701">
    <property type="entry name" value="MFS"/>
</dbReference>
<feature type="transmembrane region" description="Helical" evidence="7">
    <location>
        <begin position="171"/>
        <end position="190"/>
    </location>
</feature>
<evidence type="ECO:0000256" key="6">
    <source>
        <dbReference type="ARBA" id="ARBA00023136"/>
    </source>
</evidence>
<dbReference type="PANTHER" id="PTHR23514:SF3">
    <property type="entry name" value="BYPASS OF STOP CODON PROTEIN 6"/>
    <property type="match status" value="1"/>
</dbReference>
<evidence type="ECO:0000256" key="1">
    <source>
        <dbReference type="ARBA" id="ARBA00004127"/>
    </source>
</evidence>
<feature type="transmembrane region" description="Helical" evidence="7">
    <location>
        <begin position="82"/>
        <end position="103"/>
    </location>
</feature>
<dbReference type="InterPro" id="IPR051788">
    <property type="entry name" value="MFS_Transporter"/>
</dbReference>
<dbReference type="Gene3D" id="1.20.1250.20">
    <property type="entry name" value="MFS general substrate transporter like domains"/>
    <property type="match status" value="2"/>
</dbReference>
<sequence>MREPSEEWRGYNRQRLFVASCIALVTTAMAFSIRADILKELGVQFNISHEQQGLVNLMGIWGFPIAILIMGPLCNIVGMGRLLTLAAIGHIIGTLLTILSPQLGGFPMLLFSTLIIGLANGTVEAVINPLVATMYPAEKTHKLNVLHAWWPGGLIIGGLLTYALGQLGLGWQARMATIVGAAVVYLTLILGQRFPPTERAEAGVPFRDMFKEILRPGYLLLLAIMCMTAITELGPDQWVGSVLTDIVGIRGILFLVYTAGLMFVLRQFFAGAAVNAFTPPGLLAVCSVLAAVGLFWLSLAFGSPLMAFAAATLFGIGKTYYWPTMLGITAERFPRGGEFLLAVTGATGMIAAGIAGPVMGAIYDHYTIAHLPPDIAAKVVVDGRYSPEAAQALMQQSPEIKATIEEALRHGASMTFRYVAILPAILTFVFAALFLYFRARGGYRPVRLDETPGEPA</sequence>
<proteinExistence type="inferred from homology"/>
<feature type="transmembrane region" description="Helical" evidence="7">
    <location>
        <begin position="339"/>
        <end position="363"/>
    </location>
</feature>
<comment type="caution">
    <text evidence="9">The sequence shown here is derived from an EMBL/GenBank/DDBJ whole genome shotgun (WGS) entry which is preliminary data.</text>
</comment>
<feature type="transmembrane region" description="Helical" evidence="7">
    <location>
        <begin position="217"/>
        <end position="234"/>
    </location>
</feature>
<dbReference type="Proteomes" id="UP000236173">
    <property type="component" value="Unassembled WGS sequence"/>
</dbReference>
<feature type="transmembrane region" description="Helical" evidence="7">
    <location>
        <begin position="143"/>
        <end position="165"/>
    </location>
</feature>
<evidence type="ECO:0000259" key="8">
    <source>
        <dbReference type="PROSITE" id="PS50850"/>
    </source>
</evidence>
<evidence type="ECO:0000256" key="2">
    <source>
        <dbReference type="ARBA" id="ARBA00008335"/>
    </source>
</evidence>
<dbReference type="PANTHER" id="PTHR23514">
    <property type="entry name" value="BYPASS OF STOP CODON PROTEIN 6"/>
    <property type="match status" value="1"/>
</dbReference>
<accession>A0A2H5XE03</accession>
<keyword evidence="3" id="KW-0813">Transport</keyword>
<feature type="transmembrane region" description="Helical" evidence="7">
    <location>
        <begin position="305"/>
        <end position="327"/>
    </location>
</feature>
<dbReference type="AlphaFoldDB" id="A0A2H5XE03"/>
<evidence type="ECO:0000313" key="10">
    <source>
        <dbReference type="Proteomes" id="UP000236173"/>
    </source>
</evidence>
<organism evidence="9 10">
    <name type="scientific">Candidatus Fervidibacter japonicus</name>
    <dbReference type="NCBI Taxonomy" id="2035412"/>
    <lineage>
        <taxon>Bacteria</taxon>
        <taxon>Candidatus Fervidibacterota</taxon>
        <taxon>Candidatus Fervidibacter</taxon>
    </lineage>
</organism>
<feature type="transmembrane region" description="Helical" evidence="7">
    <location>
        <begin position="246"/>
        <end position="265"/>
    </location>
</feature>
<keyword evidence="4 7" id="KW-0812">Transmembrane</keyword>
<keyword evidence="6 7" id="KW-0472">Membrane</keyword>
<comment type="subcellular location">
    <subcellularLocation>
        <location evidence="1">Endomembrane system</location>
        <topology evidence="1">Multi-pass membrane protein</topology>
    </subcellularLocation>
</comment>
<comment type="similarity">
    <text evidence="2">Belongs to the major facilitator superfamily.</text>
</comment>
<keyword evidence="5 7" id="KW-1133">Transmembrane helix</keyword>
<evidence type="ECO:0000313" key="9">
    <source>
        <dbReference type="EMBL" id="GBC99418.1"/>
    </source>
</evidence>
<feature type="domain" description="Major facilitator superfamily (MFS) profile" evidence="8">
    <location>
        <begin position="16"/>
        <end position="435"/>
    </location>
</feature>
<gene>
    <name evidence="9" type="ORF">HRbin17_01942</name>
</gene>
<feature type="transmembrane region" description="Helical" evidence="7">
    <location>
        <begin position="277"/>
        <end position="299"/>
    </location>
</feature>
<dbReference type="GO" id="GO:0022857">
    <property type="term" value="F:transmembrane transporter activity"/>
    <property type="evidence" value="ECO:0007669"/>
    <property type="project" value="InterPro"/>
</dbReference>
<evidence type="ECO:0000256" key="4">
    <source>
        <dbReference type="ARBA" id="ARBA00022692"/>
    </source>
</evidence>
<feature type="transmembrane region" description="Helical" evidence="7">
    <location>
        <begin position="53"/>
        <end position="70"/>
    </location>
</feature>
<reference evidence="10" key="1">
    <citation type="submission" date="2017-09" db="EMBL/GenBank/DDBJ databases">
        <title>Metaegenomics of thermophilic ammonia-oxidizing enrichment culture.</title>
        <authorList>
            <person name="Kato S."/>
            <person name="Suzuki K."/>
        </authorList>
    </citation>
    <scope>NUCLEOTIDE SEQUENCE [LARGE SCALE GENOMIC DNA]</scope>
</reference>
<dbReference type="GO" id="GO:0016020">
    <property type="term" value="C:membrane"/>
    <property type="evidence" value="ECO:0007669"/>
    <property type="project" value="TreeGrafter"/>
</dbReference>
<feature type="transmembrane region" description="Helical" evidence="7">
    <location>
        <begin position="16"/>
        <end position="33"/>
    </location>
</feature>
<evidence type="ECO:0000256" key="3">
    <source>
        <dbReference type="ARBA" id="ARBA00022448"/>
    </source>
</evidence>
<dbReference type="PROSITE" id="PS50850">
    <property type="entry name" value="MFS"/>
    <property type="match status" value="1"/>
</dbReference>
<dbReference type="InterPro" id="IPR020846">
    <property type="entry name" value="MFS_dom"/>
</dbReference>
<dbReference type="SUPFAM" id="SSF103473">
    <property type="entry name" value="MFS general substrate transporter"/>
    <property type="match status" value="1"/>
</dbReference>
<dbReference type="Pfam" id="PF07690">
    <property type="entry name" value="MFS_1"/>
    <property type="match status" value="1"/>
</dbReference>
<dbReference type="EMBL" id="BEHT01000027">
    <property type="protein sequence ID" value="GBC99418.1"/>
    <property type="molecule type" value="Genomic_DNA"/>
</dbReference>